<feature type="region of interest" description="Disordered" evidence="1">
    <location>
        <begin position="89"/>
        <end position="111"/>
    </location>
</feature>
<organism evidence="2 3">
    <name type="scientific">Klebsormidium nitens</name>
    <name type="common">Green alga</name>
    <name type="synonym">Ulothrix nitens</name>
    <dbReference type="NCBI Taxonomy" id="105231"/>
    <lineage>
        <taxon>Eukaryota</taxon>
        <taxon>Viridiplantae</taxon>
        <taxon>Streptophyta</taxon>
        <taxon>Klebsormidiophyceae</taxon>
        <taxon>Klebsormidiales</taxon>
        <taxon>Klebsormidiaceae</taxon>
        <taxon>Klebsormidium</taxon>
    </lineage>
</organism>
<evidence type="ECO:0000313" key="2">
    <source>
        <dbReference type="EMBL" id="GAQ79842.1"/>
    </source>
</evidence>
<name>A0A1Y1HPY8_KLENI</name>
<dbReference type="AlphaFoldDB" id="A0A1Y1HPY8"/>
<accession>A0A1Y1HPY8</accession>
<reference evidence="2 3" key="1">
    <citation type="journal article" date="2014" name="Nat. Commun.">
        <title>Klebsormidium flaccidum genome reveals primary factors for plant terrestrial adaptation.</title>
        <authorList>
            <person name="Hori K."/>
            <person name="Maruyama F."/>
            <person name="Fujisawa T."/>
            <person name="Togashi T."/>
            <person name="Yamamoto N."/>
            <person name="Seo M."/>
            <person name="Sato S."/>
            <person name="Yamada T."/>
            <person name="Mori H."/>
            <person name="Tajima N."/>
            <person name="Moriyama T."/>
            <person name="Ikeuchi M."/>
            <person name="Watanabe M."/>
            <person name="Wada H."/>
            <person name="Kobayashi K."/>
            <person name="Saito M."/>
            <person name="Masuda T."/>
            <person name="Sasaki-Sekimoto Y."/>
            <person name="Mashiguchi K."/>
            <person name="Awai K."/>
            <person name="Shimojima M."/>
            <person name="Masuda S."/>
            <person name="Iwai M."/>
            <person name="Nobusawa T."/>
            <person name="Narise T."/>
            <person name="Kondo S."/>
            <person name="Saito H."/>
            <person name="Sato R."/>
            <person name="Murakawa M."/>
            <person name="Ihara Y."/>
            <person name="Oshima-Yamada Y."/>
            <person name="Ohtaka K."/>
            <person name="Satoh M."/>
            <person name="Sonobe K."/>
            <person name="Ishii M."/>
            <person name="Ohtani R."/>
            <person name="Kanamori-Sato M."/>
            <person name="Honoki R."/>
            <person name="Miyazaki D."/>
            <person name="Mochizuki H."/>
            <person name="Umetsu J."/>
            <person name="Higashi K."/>
            <person name="Shibata D."/>
            <person name="Kamiya Y."/>
            <person name="Sato N."/>
            <person name="Nakamura Y."/>
            <person name="Tabata S."/>
            <person name="Ida S."/>
            <person name="Kurokawa K."/>
            <person name="Ohta H."/>
        </authorList>
    </citation>
    <scope>NUCLEOTIDE SEQUENCE [LARGE SCALE GENOMIC DNA]</scope>
    <source>
        <strain evidence="2 3">NIES-2285</strain>
    </source>
</reference>
<gene>
    <name evidence="2" type="ORF">KFL_000390320</name>
</gene>
<proteinExistence type="predicted"/>
<sequence length="111" mass="12290">MMQKQSMRNFLDRENACVEYISKREKDRTAEVKQRQALIEAAELKEKESASTAPAEPPGADKGPTAAQKQEAEYQHLEKQFRAKLAPQAAAKAGMLSRASSSRHMTVKGVS</sequence>
<dbReference type="EMBL" id="DF236988">
    <property type="protein sequence ID" value="GAQ79842.1"/>
    <property type="molecule type" value="Genomic_DNA"/>
</dbReference>
<evidence type="ECO:0000313" key="3">
    <source>
        <dbReference type="Proteomes" id="UP000054558"/>
    </source>
</evidence>
<keyword evidence="3" id="KW-1185">Reference proteome</keyword>
<feature type="region of interest" description="Disordered" evidence="1">
    <location>
        <begin position="42"/>
        <end position="76"/>
    </location>
</feature>
<evidence type="ECO:0000256" key="1">
    <source>
        <dbReference type="SAM" id="MobiDB-lite"/>
    </source>
</evidence>
<dbReference type="Proteomes" id="UP000054558">
    <property type="component" value="Unassembled WGS sequence"/>
</dbReference>
<protein>
    <submittedName>
        <fullName evidence="2">Dynein intermediate chain</fullName>
    </submittedName>
</protein>